<accession>A0ABV7M0V5</accession>
<dbReference type="InterPro" id="IPR013396">
    <property type="entry name" value="CRISPR-assoc_prot_Csy4"/>
</dbReference>
<protein>
    <submittedName>
        <fullName evidence="1">Type I-F CRISPR-associated endoribonuclease Cas6/Csy4</fullName>
    </submittedName>
</protein>
<evidence type="ECO:0000313" key="1">
    <source>
        <dbReference type="EMBL" id="MFC3292487.1"/>
    </source>
</evidence>
<dbReference type="Proteomes" id="UP001595640">
    <property type="component" value="Unassembled WGS sequence"/>
</dbReference>
<dbReference type="EMBL" id="JBHRUH010000015">
    <property type="protein sequence ID" value="MFC3292487.1"/>
    <property type="molecule type" value="Genomic_DNA"/>
</dbReference>
<reference evidence="2" key="1">
    <citation type="journal article" date="2019" name="Int. J. Syst. Evol. Microbiol.">
        <title>The Global Catalogue of Microorganisms (GCM) 10K type strain sequencing project: providing services to taxonomists for standard genome sequencing and annotation.</title>
        <authorList>
            <consortium name="The Broad Institute Genomics Platform"/>
            <consortium name="The Broad Institute Genome Sequencing Center for Infectious Disease"/>
            <person name="Wu L."/>
            <person name="Ma J."/>
        </authorList>
    </citation>
    <scope>NUCLEOTIDE SEQUENCE [LARGE SCALE GENOMIC DNA]</scope>
    <source>
        <strain evidence="2">KCTC 12847</strain>
    </source>
</reference>
<proteinExistence type="predicted"/>
<dbReference type="RefSeq" id="WP_083932997.1">
    <property type="nucleotide sequence ID" value="NZ_BMXD01000002.1"/>
</dbReference>
<dbReference type="NCBIfam" id="TIGR02563">
    <property type="entry name" value="cas_Csy4"/>
    <property type="match status" value="1"/>
</dbReference>
<dbReference type="Pfam" id="PF09618">
    <property type="entry name" value="Cas_Csy4"/>
    <property type="match status" value="1"/>
</dbReference>
<keyword evidence="2" id="KW-1185">Reference proteome</keyword>
<gene>
    <name evidence="1" type="primary">cas6f</name>
    <name evidence="1" type="ORF">ACFOEI_10440</name>
</gene>
<dbReference type="InterPro" id="IPR042564">
    <property type="entry name" value="CRISPR-Cas6/Csy4_sf"/>
</dbReference>
<organism evidence="1 2">
    <name type="scientific">Modicisalibacter luteus</name>
    <dbReference type="NCBI Taxonomy" id="453962"/>
    <lineage>
        <taxon>Bacteria</taxon>
        <taxon>Pseudomonadati</taxon>
        <taxon>Pseudomonadota</taxon>
        <taxon>Gammaproteobacteria</taxon>
        <taxon>Oceanospirillales</taxon>
        <taxon>Halomonadaceae</taxon>
        <taxon>Modicisalibacter</taxon>
    </lineage>
</organism>
<name>A0ABV7M0V5_9GAMM</name>
<dbReference type="Gene3D" id="3.30.70.2540">
    <property type="entry name" value="CRISPR-associated endoribonuclease Cas6/Csy4"/>
    <property type="match status" value="1"/>
</dbReference>
<sequence length="205" mass="23837">MSIYYFSVHYLPANPDVRLLSGRCITALHYYLLNNEPYNVGVSFPSWTDETMGEEIAFVCEARKKLEEFRRCKYFAVMERERLFAVTDVNVVNEQQAAEARFVRNQEVKKAFPGEMRRRLVRAKKRAEERGEIFDPRKLAKPREFGFFHSSFLGSSSTGQSFLLHIQREIVVSSRRAEYGSKLFNSYGLATTQTYRGSVPVRLYS</sequence>
<evidence type="ECO:0000313" key="2">
    <source>
        <dbReference type="Proteomes" id="UP001595640"/>
    </source>
</evidence>
<comment type="caution">
    <text evidence="1">The sequence shown here is derived from an EMBL/GenBank/DDBJ whole genome shotgun (WGS) entry which is preliminary data.</text>
</comment>